<sequence>MEDISGHDAPPPSCYWNGDSSHRDRYNLFRRRSHNINDPVAPWRGQDESRLSPTMSPSSDWEFEEREYTVSERSYRSSIEAVSPKGGTKLVGSNLLRRHSTRRSDPGSWKEWQEDERKRKRSSIDPRTAFQACKGFLLSYKKRKDTVMSDGDVLPVEASHAEGVDVPGMKAIDLHDNGPAPASTLIPETDFGADSGSLCAEDLKNTVDDGQSPWQDVPFDAINPFINVQRTSHVRNRHPSLVAPHISAPPAEQHGYMNCFREPDLSGVMSVSTPPSLLPPGYSFSTPSSAKSEAREMLFHAPIEDDDLNLERHASELRAGLEQAMHDAPRPGQEDRSRGRRTLQSFKRRLSASQLPAGFRVGLGARRVSEAMRSSFGNSGDGQEGGRPSERAGAMQPVPWFLRVGVLTAESLTICFVVESRAIRMGGLGISAYLRYRQDSEQLARTQTQTMQSFRRSTAGAVRNIRVASRQQSRRYAHDAHDSTHQSPPHPSEESFGVSVTGPAMACRIGRGEKISGQGSEQQPFLTRVIQSYDSWQQRWQDRNDLHTQAVEQAGADRNLFLNSVGSKHVELRYPEALNGGAPWNVPAGHQGDISKAIEKYEKEAYEEQARKLQALKDNNIRREKPLSYNPPANAANVSGAGQLGAIQVPISQDREAVCPPGLRTCCDANRVRRSMNSTLRRRPIRTFVAPCKCNAMPQYQASLTPNAFQCRE</sequence>
<reference evidence="1" key="1">
    <citation type="submission" date="2024-02" db="EMBL/GenBank/DDBJ databases">
        <title>Metagenome Assembled Genome of Zalaria obscura JY119.</title>
        <authorList>
            <person name="Vighnesh L."/>
            <person name="Jagadeeshwari U."/>
            <person name="Venkata Ramana C."/>
            <person name="Sasikala C."/>
        </authorList>
    </citation>
    <scope>NUCLEOTIDE SEQUENCE</scope>
    <source>
        <strain evidence="1">JY119</strain>
    </source>
</reference>
<dbReference type="Proteomes" id="UP001320706">
    <property type="component" value="Unassembled WGS sequence"/>
</dbReference>
<keyword evidence="2" id="KW-1185">Reference proteome</keyword>
<organism evidence="1 2">
    <name type="scientific">Zalaria obscura</name>
    <dbReference type="NCBI Taxonomy" id="2024903"/>
    <lineage>
        <taxon>Eukaryota</taxon>
        <taxon>Fungi</taxon>
        <taxon>Dikarya</taxon>
        <taxon>Ascomycota</taxon>
        <taxon>Pezizomycotina</taxon>
        <taxon>Dothideomycetes</taxon>
        <taxon>Dothideomycetidae</taxon>
        <taxon>Dothideales</taxon>
        <taxon>Zalariaceae</taxon>
        <taxon>Zalaria</taxon>
    </lineage>
</organism>
<dbReference type="EMBL" id="JAMKPW020000011">
    <property type="protein sequence ID" value="KAK8213417.1"/>
    <property type="molecule type" value="Genomic_DNA"/>
</dbReference>
<accession>A0ACC3SL33</accession>
<evidence type="ECO:0000313" key="2">
    <source>
        <dbReference type="Proteomes" id="UP001320706"/>
    </source>
</evidence>
<name>A0ACC3SL33_9PEZI</name>
<evidence type="ECO:0000313" key="1">
    <source>
        <dbReference type="EMBL" id="KAK8213417.1"/>
    </source>
</evidence>
<proteinExistence type="predicted"/>
<gene>
    <name evidence="1" type="ORF">M8818_002716</name>
</gene>
<protein>
    <submittedName>
        <fullName evidence="1">Uncharacterized protein</fullName>
    </submittedName>
</protein>
<comment type="caution">
    <text evidence="1">The sequence shown here is derived from an EMBL/GenBank/DDBJ whole genome shotgun (WGS) entry which is preliminary data.</text>
</comment>